<evidence type="ECO:0000256" key="1">
    <source>
        <dbReference type="ARBA" id="ARBA00005495"/>
    </source>
</evidence>
<dbReference type="Pfam" id="PF04828">
    <property type="entry name" value="GFA"/>
    <property type="match status" value="1"/>
</dbReference>
<dbReference type="InterPro" id="IPR011057">
    <property type="entry name" value="Mss4-like_sf"/>
</dbReference>
<evidence type="ECO:0000256" key="4">
    <source>
        <dbReference type="ARBA" id="ARBA00023239"/>
    </source>
</evidence>
<keyword evidence="4" id="KW-0456">Lyase</keyword>
<proteinExistence type="inferred from homology"/>
<keyword evidence="3" id="KW-0862">Zinc</keyword>
<reference evidence="7" key="1">
    <citation type="submission" date="2017-05" db="EMBL/GenBank/DDBJ databases">
        <authorList>
            <person name="Macchi M."/>
            <person name="Festa S."/>
            <person name="Coppotelli B.M."/>
            <person name="Morelli I.S."/>
        </authorList>
    </citation>
    <scope>NUCLEOTIDE SEQUENCE [LARGE SCALE GENOMIC DNA]</scope>
    <source>
        <strain evidence="7">I</strain>
    </source>
</reference>
<comment type="caution">
    <text evidence="6">The sequence shown here is derived from an EMBL/GenBank/DDBJ whole genome shotgun (WGS) entry which is preliminary data.</text>
</comment>
<dbReference type="EMBL" id="NHON01000022">
    <property type="protein sequence ID" value="OWJ66573.1"/>
    <property type="molecule type" value="Genomic_DNA"/>
</dbReference>
<dbReference type="OrthoDB" id="7159017at2"/>
<keyword evidence="2" id="KW-0479">Metal-binding</keyword>
<evidence type="ECO:0000256" key="2">
    <source>
        <dbReference type="ARBA" id="ARBA00022723"/>
    </source>
</evidence>
<dbReference type="PROSITE" id="PS51891">
    <property type="entry name" value="CENP_V_GFA"/>
    <property type="match status" value="1"/>
</dbReference>
<dbReference type="InterPro" id="IPR006913">
    <property type="entry name" value="CENP-V/GFA"/>
</dbReference>
<feature type="domain" description="CENP-V/GFA" evidence="5">
    <location>
        <begin position="8"/>
        <end position="122"/>
    </location>
</feature>
<dbReference type="GO" id="GO:0046872">
    <property type="term" value="F:metal ion binding"/>
    <property type="evidence" value="ECO:0007669"/>
    <property type="project" value="UniProtKB-KW"/>
</dbReference>
<organism evidence="6 7">
    <name type="scientific">Inquilinus limosus</name>
    <dbReference type="NCBI Taxonomy" id="171674"/>
    <lineage>
        <taxon>Bacteria</taxon>
        <taxon>Pseudomonadati</taxon>
        <taxon>Pseudomonadota</taxon>
        <taxon>Alphaproteobacteria</taxon>
        <taxon>Rhodospirillales</taxon>
        <taxon>Rhodospirillaceae</taxon>
        <taxon>Inquilinus</taxon>
    </lineage>
</organism>
<name>A0A211ZMR9_9PROT</name>
<sequence length="145" mass="15485">MSAATDRFTGGCGCGAVRYTASGAPRWAAACHCRDCRRATGAPYSAYAGFERAQVAWSGEAPRRFASSPGVERLFCGRCGTPLAYEGAHWPDEVHLLATTLDDPGALPPRGHVYVGEKLPWLRLADGLPRYRTTAGEGGPLTDEE</sequence>
<dbReference type="Gene3D" id="3.90.1590.10">
    <property type="entry name" value="glutathione-dependent formaldehyde- activating enzyme (gfa)"/>
    <property type="match status" value="1"/>
</dbReference>
<dbReference type="GO" id="GO:0016846">
    <property type="term" value="F:carbon-sulfur lyase activity"/>
    <property type="evidence" value="ECO:0007669"/>
    <property type="project" value="InterPro"/>
</dbReference>
<dbReference type="STRING" id="1122125.GCA_000423185_01726"/>
<evidence type="ECO:0000313" key="6">
    <source>
        <dbReference type="EMBL" id="OWJ66573.1"/>
    </source>
</evidence>
<protein>
    <recommendedName>
        <fullName evidence="5">CENP-V/GFA domain-containing protein</fullName>
    </recommendedName>
</protein>
<evidence type="ECO:0000259" key="5">
    <source>
        <dbReference type="PROSITE" id="PS51891"/>
    </source>
</evidence>
<gene>
    <name evidence="6" type="ORF">BWR60_13825</name>
</gene>
<dbReference type="SUPFAM" id="SSF51316">
    <property type="entry name" value="Mss4-like"/>
    <property type="match status" value="1"/>
</dbReference>
<dbReference type="PANTHER" id="PTHR33337:SF40">
    <property type="entry name" value="CENP-V_GFA DOMAIN-CONTAINING PROTEIN-RELATED"/>
    <property type="match status" value="1"/>
</dbReference>
<accession>A0A211ZMR9</accession>
<evidence type="ECO:0000256" key="3">
    <source>
        <dbReference type="ARBA" id="ARBA00022833"/>
    </source>
</evidence>
<comment type="similarity">
    <text evidence="1">Belongs to the Gfa family.</text>
</comment>
<dbReference type="RefSeq" id="WP_088151613.1">
    <property type="nucleotide sequence ID" value="NZ_NHON01000022.1"/>
</dbReference>
<dbReference type="AlphaFoldDB" id="A0A211ZMR9"/>
<evidence type="ECO:0000313" key="7">
    <source>
        <dbReference type="Proteomes" id="UP000196655"/>
    </source>
</evidence>
<keyword evidence="7" id="KW-1185">Reference proteome</keyword>
<dbReference type="PANTHER" id="PTHR33337">
    <property type="entry name" value="GFA DOMAIN-CONTAINING PROTEIN"/>
    <property type="match status" value="1"/>
</dbReference>
<dbReference type="Proteomes" id="UP000196655">
    <property type="component" value="Unassembled WGS sequence"/>
</dbReference>